<dbReference type="EMBL" id="CP158490">
    <property type="protein sequence ID" value="XBY21265.1"/>
    <property type="molecule type" value="Genomic_DNA"/>
</dbReference>
<organism evidence="1">
    <name type="scientific">Pseudomonas sp. W17</name>
    <dbReference type="NCBI Taxonomy" id="3144407"/>
    <lineage>
        <taxon>Bacteria</taxon>
        <taxon>Pseudomonadati</taxon>
        <taxon>Pseudomonadota</taxon>
        <taxon>Gammaproteobacteria</taxon>
        <taxon>Pseudomonadales</taxon>
        <taxon>Pseudomonadaceae</taxon>
        <taxon>Pseudomonas</taxon>
    </lineage>
</organism>
<gene>
    <name evidence="1" type="ORF">ABCR88_17245</name>
</gene>
<name>A0AAU7WKP3_9PSED</name>
<dbReference type="AlphaFoldDB" id="A0AAU7WKP3"/>
<sequence>MQLASVGFHGHGKPVTMCPLSLPLCCAPCATHLPRKDRPMNFLEKLLSVFKKPAPQKAEPTLPAGEPAAAEEPYAQYQPTQAELAGIALMEAGAACLDRHWQAVGHCEQDVLGFAISPSFMGGSHWPSTRQAYRIVRRNNGIILATEGLSDPFDGVTGDDLGNGFEMELFVETPDIPPHAQGAVGDVYPFADSWAFELLRCVANTTADAGGLTARLQRYGVLSLELPGVSQSRAMSEQLPAHFISADDCAGVLVGGPAPDFPTRLEDMPLSPVTLVPVVLITAAELEYVRSGGAQAREDLAARLSAAGHGHVSQLQRASLI</sequence>
<proteinExistence type="predicted"/>
<evidence type="ECO:0000313" key="1">
    <source>
        <dbReference type="EMBL" id="XBY21265.1"/>
    </source>
</evidence>
<protein>
    <submittedName>
        <fullName evidence="1">Suppressor of fused domain protein</fullName>
    </submittedName>
</protein>
<accession>A0AAU7WKP3</accession>
<reference evidence="1" key="1">
    <citation type="submission" date="2024-06" db="EMBL/GenBank/DDBJ databases">
        <authorList>
            <person name="Wu L."/>
        </authorList>
    </citation>
    <scope>NUCLEOTIDE SEQUENCE</scope>
    <source>
        <strain evidence="1">W17</strain>
    </source>
</reference>
<dbReference type="RefSeq" id="WP_232642258.1">
    <property type="nucleotide sequence ID" value="NZ_CP158490.1"/>
</dbReference>